<name>A0A7M7GFP8_STRPU</name>
<dbReference type="FunCoup" id="A0A7M7GFP8">
    <property type="interactions" value="414"/>
</dbReference>
<dbReference type="GO" id="GO:0035256">
    <property type="term" value="F:G protein-coupled glutamate receptor binding"/>
    <property type="evidence" value="ECO:0000318"/>
    <property type="project" value="GO_Central"/>
</dbReference>
<evidence type="ECO:0000259" key="8">
    <source>
        <dbReference type="PROSITE" id="PS50229"/>
    </source>
</evidence>
<comment type="similarity">
    <text evidence="5">Belongs to the Homer family.</text>
</comment>
<dbReference type="Pfam" id="PF00568">
    <property type="entry name" value="WH1"/>
    <property type="match status" value="1"/>
</dbReference>
<comment type="subcellular location">
    <subcellularLocation>
        <location evidence="1">Cytoplasm</location>
    </subcellularLocation>
    <subcellularLocation>
        <location evidence="6">Postsynaptic density</location>
    </subcellularLocation>
</comment>
<dbReference type="InParanoid" id="A0A7M7GFP8"/>
<evidence type="ECO:0000256" key="4">
    <source>
        <dbReference type="ARBA" id="ARBA00023054"/>
    </source>
</evidence>
<dbReference type="SUPFAM" id="SSF50729">
    <property type="entry name" value="PH domain-like"/>
    <property type="match status" value="1"/>
</dbReference>
<dbReference type="AlphaFoldDB" id="A0A7M7GFP8"/>
<keyword evidence="10" id="KW-1185">Reference proteome</keyword>
<feature type="domain" description="WH1" evidence="8">
    <location>
        <begin position="1"/>
        <end position="113"/>
    </location>
</feature>
<evidence type="ECO:0000256" key="3">
    <source>
        <dbReference type="ARBA" id="ARBA00023018"/>
    </source>
</evidence>
<dbReference type="KEGG" id="spu:583805"/>
<evidence type="ECO:0000313" key="9">
    <source>
        <dbReference type="EnsemblMetazoa" id="XP_003723345"/>
    </source>
</evidence>
<evidence type="ECO:0000256" key="5">
    <source>
        <dbReference type="ARBA" id="ARBA00023606"/>
    </source>
</evidence>
<dbReference type="Gene3D" id="2.30.29.30">
    <property type="entry name" value="Pleckstrin-homology domain (PH domain)/Phosphotyrosine-binding domain (PTB)"/>
    <property type="match status" value="1"/>
</dbReference>
<dbReference type="SMART" id="SM00461">
    <property type="entry name" value="WH1"/>
    <property type="match status" value="1"/>
</dbReference>
<keyword evidence="4 7" id="KW-0175">Coiled coil</keyword>
<organism evidence="9 10">
    <name type="scientific">Strongylocentrotus purpuratus</name>
    <name type="common">Purple sea urchin</name>
    <dbReference type="NCBI Taxonomy" id="7668"/>
    <lineage>
        <taxon>Eukaryota</taxon>
        <taxon>Metazoa</taxon>
        <taxon>Echinodermata</taxon>
        <taxon>Eleutherozoa</taxon>
        <taxon>Echinozoa</taxon>
        <taxon>Echinoidea</taxon>
        <taxon>Euechinoidea</taxon>
        <taxon>Echinacea</taxon>
        <taxon>Camarodonta</taxon>
        <taxon>Echinidea</taxon>
        <taxon>Strongylocentrotidae</taxon>
        <taxon>Strongylocentrotus</taxon>
    </lineage>
</organism>
<dbReference type="GeneID" id="583805"/>
<dbReference type="InterPro" id="IPR011993">
    <property type="entry name" value="PH-like_dom_sf"/>
</dbReference>
<evidence type="ECO:0000256" key="1">
    <source>
        <dbReference type="ARBA" id="ARBA00004496"/>
    </source>
</evidence>
<evidence type="ECO:0000313" key="10">
    <source>
        <dbReference type="Proteomes" id="UP000007110"/>
    </source>
</evidence>
<keyword evidence="3" id="KW-0770">Synapse</keyword>
<protein>
    <recommendedName>
        <fullName evidence="8">WH1 domain-containing protein</fullName>
    </recommendedName>
</protein>
<accession>A0A7M7GFP8</accession>
<evidence type="ECO:0000256" key="2">
    <source>
        <dbReference type="ARBA" id="ARBA00022490"/>
    </source>
</evidence>
<proteinExistence type="inferred from homology"/>
<dbReference type="FunFam" id="2.30.29.30:FF:000014">
    <property type="entry name" value="Homer homolog 1 (Drosophila)"/>
    <property type="match status" value="1"/>
</dbReference>
<dbReference type="CDD" id="cd01206">
    <property type="entry name" value="EVH1_Homer_Vesl"/>
    <property type="match status" value="1"/>
</dbReference>
<dbReference type="GO" id="GO:2001256">
    <property type="term" value="P:regulation of store-operated calcium entry"/>
    <property type="evidence" value="ECO:0000318"/>
    <property type="project" value="GO_Central"/>
</dbReference>
<feature type="coiled-coil region" evidence="7">
    <location>
        <begin position="174"/>
        <end position="334"/>
    </location>
</feature>
<dbReference type="GO" id="GO:0051966">
    <property type="term" value="P:regulation of synaptic transmission, glutamatergic"/>
    <property type="evidence" value="ECO:0000318"/>
    <property type="project" value="GO_Central"/>
</dbReference>
<dbReference type="GO" id="GO:0007216">
    <property type="term" value="P:G protein-coupled glutamate receptor signaling pathway"/>
    <property type="evidence" value="ECO:0000318"/>
    <property type="project" value="GO_Central"/>
</dbReference>
<dbReference type="EnsemblMetazoa" id="XM_003723297">
    <property type="protein sequence ID" value="XP_003723345"/>
    <property type="gene ID" value="LOC583805"/>
</dbReference>
<dbReference type="Gene3D" id="1.10.287.1490">
    <property type="match status" value="1"/>
</dbReference>
<dbReference type="InterPro" id="IPR045027">
    <property type="entry name" value="Homer"/>
</dbReference>
<dbReference type="InterPro" id="IPR000697">
    <property type="entry name" value="WH1/EVH1_dom"/>
</dbReference>
<dbReference type="GO" id="GO:0005886">
    <property type="term" value="C:plasma membrane"/>
    <property type="evidence" value="ECO:0000318"/>
    <property type="project" value="GO_Central"/>
</dbReference>
<dbReference type="GO" id="GO:0005737">
    <property type="term" value="C:cytoplasm"/>
    <property type="evidence" value="ECO:0000318"/>
    <property type="project" value="GO_Central"/>
</dbReference>
<dbReference type="InterPro" id="IPR044100">
    <property type="entry name" value="Homer_EVH1"/>
</dbReference>
<dbReference type="OrthoDB" id="9983798at2759"/>
<evidence type="ECO:0000256" key="7">
    <source>
        <dbReference type="SAM" id="Coils"/>
    </source>
</evidence>
<dbReference type="GO" id="GO:0014069">
    <property type="term" value="C:postsynaptic density"/>
    <property type="evidence" value="ECO:0007669"/>
    <property type="project" value="UniProtKB-SubCell"/>
</dbReference>
<dbReference type="PROSITE" id="PS50229">
    <property type="entry name" value="WH1"/>
    <property type="match status" value="1"/>
</dbReference>
<evidence type="ECO:0000256" key="6">
    <source>
        <dbReference type="ARBA" id="ARBA00034105"/>
    </source>
</evidence>
<reference evidence="10" key="1">
    <citation type="submission" date="2015-02" db="EMBL/GenBank/DDBJ databases">
        <title>Genome sequencing for Strongylocentrotus purpuratus.</title>
        <authorList>
            <person name="Murali S."/>
            <person name="Liu Y."/>
            <person name="Vee V."/>
            <person name="English A."/>
            <person name="Wang M."/>
            <person name="Skinner E."/>
            <person name="Han Y."/>
            <person name="Muzny D.M."/>
            <person name="Worley K.C."/>
            <person name="Gibbs R.A."/>
        </authorList>
    </citation>
    <scope>NUCLEOTIDE SEQUENCE</scope>
</reference>
<dbReference type="OMA" id="WEIELTT"/>
<keyword evidence="2" id="KW-0963">Cytoplasm</keyword>
<dbReference type="PANTHER" id="PTHR10918">
    <property type="entry name" value="HOMER"/>
    <property type="match status" value="1"/>
</dbReference>
<dbReference type="Proteomes" id="UP000007110">
    <property type="component" value="Unassembled WGS sequence"/>
</dbReference>
<sequence>MELKTEQPIFTTRAHVFQIDPNTKKNWLPSSKQAVTVSFFFDSTRNSYRIISVDGSKAIINSTISSTMTFTKTSQKFGQWADTRANTVYGLGFSTEMELNKFIEEFERVKEAALEITSEPSKKGIDSTPVQNGSAKITNNEINHAKQSSGDSTGSIPNPVHIMASSDAQLKYENDRLKIALAQSSNNAKKWELELQTLKNNNARLTTALQESTSNVEEWKRQLSAYKEENVRLKKRMKELEATVEPEAQNGHSDTAELESRVQELTLAHKNKDQEVEGLSKRLEEVSGLAEENTRLSSELEKTTSNVDALTSRLTDLEEKLQQERATREENSTQMTTLHEQLGSTLEQLASLHIHLGKSLNH</sequence>
<reference evidence="9" key="2">
    <citation type="submission" date="2021-01" db="UniProtKB">
        <authorList>
            <consortium name="EnsemblMetazoa"/>
        </authorList>
    </citation>
    <scope>IDENTIFICATION</scope>
</reference>
<dbReference type="RefSeq" id="XP_003723345.1">
    <property type="nucleotide sequence ID" value="XM_003723297.3"/>
</dbReference>